<reference evidence="2 3" key="1">
    <citation type="journal article" date="2020" name="Microbiol. Resour. Announc.">
        <title>Draft Genome Sequence of a Cladosporium Species Isolated from the Mesophotic Ascidian Didemnum maculosum.</title>
        <authorList>
            <person name="Gioti A."/>
            <person name="Siaperas R."/>
            <person name="Nikolaivits E."/>
            <person name="Le Goff G."/>
            <person name="Ouazzani J."/>
            <person name="Kotoulas G."/>
            <person name="Topakas E."/>
        </authorList>
    </citation>
    <scope>NUCLEOTIDE SEQUENCE [LARGE SCALE GENOMIC DNA]</scope>
    <source>
        <strain evidence="2 3">TM138-S3</strain>
    </source>
</reference>
<feature type="region of interest" description="Disordered" evidence="1">
    <location>
        <begin position="159"/>
        <end position="210"/>
    </location>
</feature>
<protein>
    <submittedName>
        <fullName evidence="2">Uncharacterized protein</fullName>
    </submittedName>
</protein>
<dbReference type="EMBL" id="JAAQHG020000007">
    <property type="protein sequence ID" value="KAL1588424.1"/>
    <property type="molecule type" value="Genomic_DNA"/>
</dbReference>
<proteinExistence type="predicted"/>
<sequence>MFRGQWRGGEIAPLSQWHDVVFLEWMRQNRRASGRAEINYILFHKIARVDDDPTAGDIIDAIFDVLARTASGNPGPPVISHWRTFSFAESRDAAAFLALLGTEAGNMVSKLLSEHKVDLGVRRVTSISVFAGGSPQERFDRQRVQPSMIFKVEAPGLGSGLTTGLNTPGLTSGSGSPGESDEESEDSSKPQRYVPYQLPASNPWGRRKLR</sequence>
<dbReference type="GeneID" id="96004532"/>
<organism evidence="2 3">
    <name type="scientific">Cladosporium halotolerans</name>
    <dbReference type="NCBI Taxonomy" id="1052096"/>
    <lineage>
        <taxon>Eukaryota</taxon>
        <taxon>Fungi</taxon>
        <taxon>Dikarya</taxon>
        <taxon>Ascomycota</taxon>
        <taxon>Pezizomycotina</taxon>
        <taxon>Dothideomycetes</taxon>
        <taxon>Dothideomycetidae</taxon>
        <taxon>Cladosporiales</taxon>
        <taxon>Cladosporiaceae</taxon>
        <taxon>Cladosporium</taxon>
    </lineage>
</organism>
<accession>A0AB34KZ52</accession>
<evidence type="ECO:0000256" key="1">
    <source>
        <dbReference type="SAM" id="MobiDB-lite"/>
    </source>
</evidence>
<dbReference type="Proteomes" id="UP000803884">
    <property type="component" value="Unassembled WGS sequence"/>
</dbReference>
<keyword evidence="3" id="KW-1185">Reference proteome</keyword>
<comment type="caution">
    <text evidence="2">The sequence shown here is derived from an EMBL/GenBank/DDBJ whole genome shotgun (WGS) entry which is preliminary data.</text>
</comment>
<evidence type="ECO:0000313" key="3">
    <source>
        <dbReference type="Proteomes" id="UP000803884"/>
    </source>
</evidence>
<evidence type="ECO:0000313" key="2">
    <source>
        <dbReference type="EMBL" id="KAL1588424.1"/>
    </source>
</evidence>
<feature type="compositionally biased region" description="Low complexity" evidence="1">
    <location>
        <begin position="160"/>
        <end position="178"/>
    </location>
</feature>
<dbReference type="AlphaFoldDB" id="A0AB34KZ52"/>
<name>A0AB34KZ52_9PEZI</name>
<dbReference type="RefSeq" id="XP_069231529.1">
    <property type="nucleotide sequence ID" value="XM_069371694.1"/>
</dbReference>
<gene>
    <name evidence="2" type="ORF">WHR41_03088</name>
</gene>